<dbReference type="AlphaFoldDB" id="A0A182NW83"/>
<keyword evidence="2" id="KW-1185">Reference proteome</keyword>
<reference evidence="1" key="2">
    <citation type="submission" date="2020-05" db="UniProtKB">
        <authorList>
            <consortium name="EnsemblMetazoa"/>
        </authorList>
    </citation>
    <scope>IDENTIFICATION</scope>
    <source>
        <strain evidence="1">WRAIR2</strain>
    </source>
</reference>
<evidence type="ECO:0000313" key="2">
    <source>
        <dbReference type="Proteomes" id="UP000075884"/>
    </source>
</evidence>
<protein>
    <submittedName>
        <fullName evidence="1">Uncharacterized protein</fullName>
    </submittedName>
</protein>
<organism evidence="1 2">
    <name type="scientific">Anopheles dirus</name>
    <dbReference type="NCBI Taxonomy" id="7168"/>
    <lineage>
        <taxon>Eukaryota</taxon>
        <taxon>Metazoa</taxon>
        <taxon>Ecdysozoa</taxon>
        <taxon>Arthropoda</taxon>
        <taxon>Hexapoda</taxon>
        <taxon>Insecta</taxon>
        <taxon>Pterygota</taxon>
        <taxon>Neoptera</taxon>
        <taxon>Endopterygota</taxon>
        <taxon>Diptera</taxon>
        <taxon>Nematocera</taxon>
        <taxon>Culicoidea</taxon>
        <taxon>Culicidae</taxon>
        <taxon>Anophelinae</taxon>
        <taxon>Anopheles</taxon>
    </lineage>
</organism>
<proteinExistence type="predicted"/>
<reference evidence="2" key="1">
    <citation type="submission" date="2013-03" db="EMBL/GenBank/DDBJ databases">
        <title>The Genome Sequence of Anopheles dirus WRAIR2.</title>
        <authorList>
            <consortium name="The Broad Institute Genomics Platform"/>
            <person name="Neafsey D.E."/>
            <person name="Walton C."/>
            <person name="Walker B."/>
            <person name="Young S.K."/>
            <person name="Zeng Q."/>
            <person name="Gargeya S."/>
            <person name="Fitzgerald M."/>
            <person name="Haas B."/>
            <person name="Abouelleil A."/>
            <person name="Allen A.W."/>
            <person name="Alvarado L."/>
            <person name="Arachchi H.M."/>
            <person name="Berlin A.M."/>
            <person name="Chapman S.B."/>
            <person name="Gainer-Dewar J."/>
            <person name="Goldberg J."/>
            <person name="Griggs A."/>
            <person name="Gujja S."/>
            <person name="Hansen M."/>
            <person name="Howarth C."/>
            <person name="Imamovic A."/>
            <person name="Ireland A."/>
            <person name="Larimer J."/>
            <person name="McCowan C."/>
            <person name="Murphy C."/>
            <person name="Pearson M."/>
            <person name="Poon T.W."/>
            <person name="Priest M."/>
            <person name="Roberts A."/>
            <person name="Saif S."/>
            <person name="Shea T."/>
            <person name="Sisk P."/>
            <person name="Sykes S."/>
            <person name="Wortman J."/>
            <person name="Nusbaum C."/>
            <person name="Birren B."/>
        </authorList>
    </citation>
    <scope>NUCLEOTIDE SEQUENCE [LARGE SCALE GENOMIC DNA]</scope>
    <source>
        <strain evidence="2">WRAIR2</strain>
    </source>
</reference>
<dbReference type="Proteomes" id="UP000075884">
    <property type="component" value="Unassembled WGS sequence"/>
</dbReference>
<name>A0A182NW83_9DIPT</name>
<accession>A0A182NW83</accession>
<sequence length="18" mass="2205">MNRDIAWLWWTEAISSPE</sequence>
<dbReference type="EnsemblMetazoa" id="ADIR014164-RA">
    <property type="protein sequence ID" value="ADIR014164-PA"/>
    <property type="gene ID" value="ADIR014164"/>
</dbReference>
<evidence type="ECO:0000313" key="1">
    <source>
        <dbReference type="EnsemblMetazoa" id="ADIR014164-PA"/>
    </source>
</evidence>
<dbReference type="VEuPathDB" id="VectorBase:ADIR014164"/>